<dbReference type="STRING" id="1108595.BKX93_07305"/>
<dbReference type="PANTHER" id="PTHR11706:SF33">
    <property type="entry name" value="NATURAL RESISTANCE-ASSOCIATED MACROPHAGE PROTEIN 2"/>
    <property type="match status" value="1"/>
</dbReference>
<organism evidence="8 9">
    <name type="scientific">Chromobacterium vaccinii</name>
    <dbReference type="NCBI Taxonomy" id="1108595"/>
    <lineage>
        <taxon>Bacteria</taxon>
        <taxon>Pseudomonadati</taxon>
        <taxon>Pseudomonadota</taxon>
        <taxon>Betaproteobacteria</taxon>
        <taxon>Neisseriales</taxon>
        <taxon>Chromobacteriaceae</taxon>
        <taxon>Chromobacterium</taxon>
    </lineage>
</organism>
<feature type="transmembrane region" description="Helical" evidence="7">
    <location>
        <begin position="155"/>
        <end position="173"/>
    </location>
</feature>
<dbReference type="GO" id="GO:0034755">
    <property type="term" value="P:iron ion transmembrane transport"/>
    <property type="evidence" value="ECO:0007669"/>
    <property type="project" value="TreeGrafter"/>
</dbReference>
<feature type="transmembrane region" description="Helical" evidence="7">
    <location>
        <begin position="96"/>
        <end position="120"/>
    </location>
</feature>
<dbReference type="GeneID" id="68841016"/>
<proteinExistence type="predicted"/>
<dbReference type="RefSeq" id="WP_046166271.1">
    <property type="nucleotide sequence ID" value="NZ_CP017707.1"/>
</dbReference>
<reference evidence="8 9" key="1">
    <citation type="submission" date="2016-10" db="EMBL/GenBank/DDBJ databases">
        <title>Chromobacterium muskegensis sp. nov., an insecticidal bacterium isolated from Sphagnum bogs.</title>
        <authorList>
            <person name="Sparks M.E."/>
            <person name="Blackburn M.B."/>
            <person name="Gundersen-Rindal D.E."/>
            <person name="Mitchell A."/>
            <person name="Farrar R."/>
            <person name="Kuhar D."/>
        </authorList>
    </citation>
    <scope>NUCLEOTIDE SEQUENCE [LARGE SCALE GENOMIC DNA]</scope>
    <source>
        <strain evidence="8 9">21-1</strain>
    </source>
</reference>
<keyword evidence="6 7" id="KW-0472">Membrane</keyword>
<evidence type="ECO:0000256" key="4">
    <source>
        <dbReference type="ARBA" id="ARBA00022847"/>
    </source>
</evidence>
<name>A0A1D9LEX8_9NEIS</name>
<feature type="transmembrane region" description="Helical" evidence="7">
    <location>
        <begin position="286"/>
        <end position="309"/>
    </location>
</feature>
<keyword evidence="4" id="KW-0769">Symport</keyword>
<evidence type="ECO:0000313" key="8">
    <source>
        <dbReference type="EMBL" id="AOZ49821.1"/>
    </source>
</evidence>
<gene>
    <name evidence="8" type="ORF">BKX93_07305</name>
</gene>
<dbReference type="GO" id="GO:0015293">
    <property type="term" value="F:symporter activity"/>
    <property type="evidence" value="ECO:0007669"/>
    <property type="project" value="UniProtKB-KW"/>
</dbReference>
<evidence type="ECO:0000256" key="5">
    <source>
        <dbReference type="ARBA" id="ARBA00022989"/>
    </source>
</evidence>
<feature type="transmembrane region" description="Helical" evidence="7">
    <location>
        <begin position="356"/>
        <end position="378"/>
    </location>
</feature>
<feature type="transmembrane region" description="Helical" evidence="7">
    <location>
        <begin position="234"/>
        <end position="256"/>
    </location>
</feature>
<dbReference type="AlphaFoldDB" id="A0A1D9LEX8"/>
<dbReference type="GO" id="GO:0005384">
    <property type="term" value="F:manganese ion transmembrane transporter activity"/>
    <property type="evidence" value="ECO:0007669"/>
    <property type="project" value="TreeGrafter"/>
</dbReference>
<dbReference type="Pfam" id="PF01566">
    <property type="entry name" value="Nramp"/>
    <property type="match status" value="1"/>
</dbReference>
<keyword evidence="5 7" id="KW-1133">Transmembrane helix</keyword>
<keyword evidence="2" id="KW-0813">Transport</keyword>
<dbReference type="PANTHER" id="PTHR11706">
    <property type="entry name" value="SOLUTE CARRIER PROTEIN FAMILY 11 MEMBER"/>
    <property type="match status" value="1"/>
</dbReference>
<dbReference type="EMBL" id="CP017707">
    <property type="protein sequence ID" value="AOZ49821.1"/>
    <property type="molecule type" value="Genomic_DNA"/>
</dbReference>
<evidence type="ECO:0000256" key="7">
    <source>
        <dbReference type="SAM" id="Phobius"/>
    </source>
</evidence>
<protein>
    <recommendedName>
        <fullName evidence="10">NRAMP family metal ion transporter</fullName>
    </recommendedName>
</protein>
<feature type="transmembrane region" description="Helical" evidence="7">
    <location>
        <begin position="126"/>
        <end position="148"/>
    </location>
</feature>
<evidence type="ECO:0000256" key="6">
    <source>
        <dbReference type="ARBA" id="ARBA00023136"/>
    </source>
</evidence>
<accession>A0A1D9LEX8</accession>
<dbReference type="Proteomes" id="UP000178776">
    <property type="component" value="Chromosome"/>
</dbReference>
<comment type="subcellular location">
    <subcellularLocation>
        <location evidence="1">Membrane</location>
        <topology evidence="1">Multi-pass membrane protein</topology>
    </subcellularLocation>
</comment>
<dbReference type="InterPro" id="IPR001046">
    <property type="entry name" value="NRAMP_fam"/>
</dbReference>
<dbReference type="KEGG" id="cvc:BKX93_07305"/>
<evidence type="ECO:0000256" key="2">
    <source>
        <dbReference type="ARBA" id="ARBA00022448"/>
    </source>
</evidence>
<evidence type="ECO:0008006" key="10">
    <source>
        <dbReference type="Google" id="ProtNLM"/>
    </source>
</evidence>
<feature type="transmembrane region" description="Helical" evidence="7">
    <location>
        <begin position="399"/>
        <end position="416"/>
    </location>
</feature>
<evidence type="ECO:0000256" key="1">
    <source>
        <dbReference type="ARBA" id="ARBA00004141"/>
    </source>
</evidence>
<keyword evidence="3 7" id="KW-0812">Transmembrane</keyword>
<evidence type="ECO:0000313" key="9">
    <source>
        <dbReference type="Proteomes" id="UP000178776"/>
    </source>
</evidence>
<dbReference type="GO" id="GO:0005886">
    <property type="term" value="C:plasma membrane"/>
    <property type="evidence" value="ECO:0007669"/>
    <property type="project" value="TreeGrafter"/>
</dbReference>
<dbReference type="GO" id="GO:0015086">
    <property type="term" value="F:cadmium ion transmembrane transporter activity"/>
    <property type="evidence" value="ECO:0007669"/>
    <property type="project" value="TreeGrafter"/>
</dbReference>
<feature type="transmembrane region" description="Helical" evidence="7">
    <location>
        <begin position="53"/>
        <end position="76"/>
    </location>
</feature>
<evidence type="ECO:0000256" key="3">
    <source>
        <dbReference type="ARBA" id="ARBA00022692"/>
    </source>
</evidence>
<feature type="transmembrane region" description="Helical" evidence="7">
    <location>
        <begin position="193"/>
        <end position="213"/>
    </location>
</feature>
<feature type="transmembrane region" description="Helical" evidence="7">
    <location>
        <begin position="330"/>
        <end position="350"/>
    </location>
</feature>
<sequence>MNGADMPLQASTLRRLRHLLAALGPGLVVMLADTETGSVIAAAQSGAHWGYRMLPLLFVLIPFLYLAQELTIRLALGTGKSYGELVRRRWGRRAELASAAVLLLSCLGALATQLAGLAGIGQLFGIPAWQTISLLCALILAMVCSGSYRSVERIAICLGVFELAFLAEAWLAHPDPGQMAAQLSSLPLGNHDFLLLAAANIGTCVMPWTLSYQQSALLDKGLTLDDLKPARMDTLLGAILCQIITAGILIAAAAAFGNGAGGQSLDSIPEIAGGFTRLLGPTGGRLLFALALGGGALVAAIVVCLTSAWTLGELAGRRDSLEKHPLDAPWFYGGFAAMLAGAGALVASGVNLVKLSIVTSVANALLLPVMLAGLYWLACRELPAPLAPSRRYRMALAPLLLLLAGFSLYAGIVGSLG</sequence>